<sequence>MNRQPAPIQIPILEKSKHWLVINKPSGVSVHNDPPDVRTLLKKQLTPGSYQDIHPVHRLDKETSGLLLVGLDAETAANLSGQFQEHSVEKTYYALLRGEMPVSTDWQEWNTPISDKAEGRKNPQGLLKDRVEARTLYKVLEANKYFSLVEVRLITGRQHQIRKHTALIRHAIVGDTRYGDPKYNERMANIYQTKRMFLHAARMTVMINGYKHSLEAPLPPEFKEAMKG</sequence>
<dbReference type="GO" id="GO:0001522">
    <property type="term" value="P:pseudouridine synthesis"/>
    <property type="evidence" value="ECO:0007669"/>
    <property type="project" value="InterPro"/>
</dbReference>
<dbReference type="EMBL" id="CP020946">
    <property type="protein sequence ID" value="ASD64272.1"/>
    <property type="molecule type" value="Genomic_DNA"/>
</dbReference>
<evidence type="ECO:0000259" key="1">
    <source>
        <dbReference type="Pfam" id="PF00849"/>
    </source>
</evidence>
<dbReference type="Gene3D" id="3.30.2350.10">
    <property type="entry name" value="Pseudouridine synthase"/>
    <property type="match status" value="1"/>
</dbReference>
<dbReference type="GO" id="GO:0009982">
    <property type="term" value="F:pseudouridine synthase activity"/>
    <property type="evidence" value="ECO:0007669"/>
    <property type="project" value="InterPro"/>
</dbReference>
<dbReference type="AlphaFoldDB" id="A0A1Z3N9X9"/>
<feature type="domain" description="Pseudouridine synthase RsuA/RluA-like" evidence="1">
    <location>
        <begin position="18"/>
        <end position="166"/>
    </location>
</feature>
<reference evidence="2 3" key="1">
    <citation type="submission" date="2017-04" db="EMBL/GenBank/DDBJ databases">
        <title>Whole genome sequence of Bdellovibrio bacteriovorus strain SSB218315.</title>
        <authorList>
            <person name="Oyedara O."/>
            <person name="Rodriguez-Perez M.A."/>
        </authorList>
    </citation>
    <scope>NUCLEOTIDE SEQUENCE [LARGE SCALE GENOMIC DNA]</scope>
    <source>
        <strain evidence="2 3">SSB218315</strain>
    </source>
</reference>
<dbReference type="RefSeq" id="WP_088565751.1">
    <property type="nucleotide sequence ID" value="NZ_CP020946.1"/>
</dbReference>
<dbReference type="InterPro" id="IPR006224">
    <property type="entry name" value="PsdUridine_synth_RluA-like_CS"/>
</dbReference>
<dbReference type="InterPro" id="IPR020103">
    <property type="entry name" value="PsdUridine_synth_cat_dom_sf"/>
</dbReference>
<dbReference type="CDD" id="cd02869">
    <property type="entry name" value="PseudoU_synth_RluA_like"/>
    <property type="match status" value="1"/>
</dbReference>
<dbReference type="InterPro" id="IPR050188">
    <property type="entry name" value="RluA_PseudoU_synthase"/>
</dbReference>
<dbReference type="PROSITE" id="PS01129">
    <property type="entry name" value="PSI_RLU"/>
    <property type="match status" value="1"/>
</dbReference>
<name>A0A1Z3N9X9_BDEBC</name>
<accession>A0A1Z3N9X9</accession>
<dbReference type="InterPro" id="IPR006145">
    <property type="entry name" value="PsdUridine_synth_RsuA/RluA"/>
</dbReference>
<dbReference type="PANTHER" id="PTHR21600">
    <property type="entry name" value="MITOCHONDRIAL RNA PSEUDOURIDINE SYNTHASE"/>
    <property type="match status" value="1"/>
</dbReference>
<protein>
    <recommendedName>
        <fullName evidence="1">Pseudouridine synthase RsuA/RluA-like domain-containing protein</fullName>
    </recommendedName>
</protein>
<evidence type="ECO:0000313" key="2">
    <source>
        <dbReference type="EMBL" id="ASD64272.1"/>
    </source>
</evidence>
<dbReference type="Proteomes" id="UP000197003">
    <property type="component" value="Chromosome"/>
</dbReference>
<evidence type="ECO:0000313" key="3">
    <source>
        <dbReference type="Proteomes" id="UP000197003"/>
    </source>
</evidence>
<dbReference type="GO" id="GO:0003723">
    <property type="term" value="F:RNA binding"/>
    <property type="evidence" value="ECO:0007669"/>
    <property type="project" value="InterPro"/>
</dbReference>
<gene>
    <name evidence="2" type="ORF">B9G79_12200</name>
</gene>
<dbReference type="Pfam" id="PF00849">
    <property type="entry name" value="PseudoU_synth_2"/>
    <property type="match status" value="1"/>
</dbReference>
<proteinExistence type="predicted"/>
<organism evidence="2 3">
    <name type="scientific">Bdellovibrio bacteriovorus</name>
    <dbReference type="NCBI Taxonomy" id="959"/>
    <lineage>
        <taxon>Bacteria</taxon>
        <taxon>Pseudomonadati</taxon>
        <taxon>Bdellovibrionota</taxon>
        <taxon>Bdellovibrionia</taxon>
        <taxon>Bdellovibrionales</taxon>
        <taxon>Pseudobdellovibrionaceae</taxon>
        <taxon>Bdellovibrio</taxon>
    </lineage>
</organism>
<dbReference type="GO" id="GO:0140098">
    <property type="term" value="F:catalytic activity, acting on RNA"/>
    <property type="evidence" value="ECO:0007669"/>
    <property type="project" value="UniProtKB-ARBA"/>
</dbReference>
<dbReference type="OrthoDB" id="9807829at2"/>
<dbReference type="SUPFAM" id="SSF55120">
    <property type="entry name" value="Pseudouridine synthase"/>
    <property type="match status" value="1"/>
</dbReference>
<dbReference type="GO" id="GO:0006396">
    <property type="term" value="P:RNA processing"/>
    <property type="evidence" value="ECO:0007669"/>
    <property type="project" value="UniProtKB-ARBA"/>
</dbReference>